<dbReference type="EMBL" id="SPDQ01000001">
    <property type="protein sequence ID" value="TFH83763.1"/>
    <property type="molecule type" value="Genomic_DNA"/>
</dbReference>
<evidence type="ECO:0000256" key="4">
    <source>
        <dbReference type="ARBA" id="ARBA00048782"/>
    </source>
</evidence>
<proteinExistence type="inferred from homology"/>
<feature type="domain" description="Peptide methionine sulphoxide reductase MsrA" evidence="6">
    <location>
        <begin position="53"/>
        <end position="205"/>
    </location>
</feature>
<dbReference type="GO" id="GO:0034599">
    <property type="term" value="P:cellular response to oxidative stress"/>
    <property type="evidence" value="ECO:0007669"/>
    <property type="project" value="TreeGrafter"/>
</dbReference>
<comment type="similarity">
    <text evidence="1 5">Belongs to the MsrA Met sulfoxide reductase family.</text>
</comment>
<sequence length="221" mass="24378">MVLRSEILVNKNVLPTKEQALPGRETPMALPEKHFVFTETPLLGPFFQDVDFAIFGLGCFWGAERRFWQREGVVSTVVGYAGGFTPNPTYEEVCSGLTGHAEVVLVVYDKAKVSYEELLAMFWELHNPTQGMRQGNDIGTQYRSVIYATHPEQLDAALKSKAVYQAELSKAGLGEISTEIEQAPTVYFAETYHQQYLAKNPEGYCGIGGTGVCMPPSLAGN</sequence>
<comment type="catalytic activity">
    <reaction evidence="3 5">
        <text>L-methionyl-[protein] + [thioredoxin]-disulfide + H2O = L-methionyl-(S)-S-oxide-[protein] + [thioredoxin]-dithiol</text>
        <dbReference type="Rhea" id="RHEA:14217"/>
        <dbReference type="Rhea" id="RHEA-COMP:10698"/>
        <dbReference type="Rhea" id="RHEA-COMP:10700"/>
        <dbReference type="Rhea" id="RHEA-COMP:12313"/>
        <dbReference type="Rhea" id="RHEA-COMP:12315"/>
        <dbReference type="ChEBI" id="CHEBI:15377"/>
        <dbReference type="ChEBI" id="CHEBI:16044"/>
        <dbReference type="ChEBI" id="CHEBI:29950"/>
        <dbReference type="ChEBI" id="CHEBI:44120"/>
        <dbReference type="ChEBI" id="CHEBI:50058"/>
        <dbReference type="EC" id="1.8.4.11"/>
    </reaction>
</comment>
<organism evidence="7 8">
    <name type="scientific">Pseudomonas kribbensis</name>
    <dbReference type="NCBI Taxonomy" id="1628086"/>
    <lineage>
        <taxon>Bacteria</taxon>
        <taxon>Pseudomonadati</taxon>
        <taxon>Pseudomonadota</taxon>
        <taxon>Gammaproteobacteria</taxon>
        <taxon>Pseudomonadales</taxon>
        <taxon>Pseudomonadaceae</taxon>
        <taxon>Pseudomonas</taxon>
    </lineage>
</organism>
<comment type="function">
    <text evidence="5">Has an important function as a repair enzyme for proteins that have been inactivated by oxidation. Catalyzes the reversible oxidation-reduction of methionine sulfoxide in proteins to methionine.</text>
</comment>
<dbReference type="SUPFAM" id="SSF55068">
    <property type="entry name" value="Peptide methionine sulfoxide reductase"/>
    <property type="match status" value="1"/>
</dbReference>
<evidence type="ECO:0000259" key="6">
    <source>
        <dbReference type="Pfam" id="PF01625"/>
    </source>
</evidence>
<dbReference type="FunFam" id="3.30.1060.10:FF:000001">
    <property type="entry name" value="Peptide methionine sulfoxide reductase MsrA"/>
    <property type="match status" value="1"/>
</dbReference>
<gene>
    <name evidence="5 7" type="primary">msrA</name>
    <name evidence="7" type="ORF">E4J90_01705</name>
</gene>
<dbReference type="InterPro" id="IPR050162">
    <property type="entry name" value="MsrA_MetSO_reductase"/>
</dbReference>
<comment type="catalytic activity">
    <reaction evidence="4 5">
        <text>[thioredoxin]-disulfide + L-methionine + H2O = L-methionine (S)-S-oxide + [thioredoxin]-dithiol</text>
        <dbReference type="Rhea" id="RHEA:19993"/>
        <dbReference type="Rhea" id="RHEA-COMP:10698"/>
        <dbReference type="Rhea" id="RHEA-COMP:10700"/>
        <dbReference type="ChEBI" id="CHEBI:15377"/>
        <dbReference type="ChEBI" id="CHEBI:29950"/>
        <dbReference type="ChEBI" id="CHEBI:50058"/>
        <dbReference type="ChEBI" id="CHEBI:57844"/>
        <dbReference type="ChEBI" id="CHEBI:58772"/>
        <dbReference type="EC" id="1.8.4.11"/>
    </reaction>
</comment>
<dbReference type="GO" id="GO:0033744">
    <property type="term" value="F:L-methionine:thioredoxin-disulfide S-oxidoreductase activity"/>
    <property type="evidence" value="ECO:0007669"/>
    <property type="project" value="RHEA"/>
</dbReference>
<evidence type="ECO:0000256" key="1">
    <source>
        <dbReference type="ARBA" id="ARBA00005591"/>
    </source>
</evidence>
<dbReference type="Gene3D" id="3.30.1060.10">
    <property type="entry name" value="Peptide methionine sulphoxide reductase MsrA"/>
    <property type="match status" value="1"/>
</dbReference>
<feature type="active site" evidence="5">
    <location>
        <position position="59"/>
    </location>
</feature>
<dbReference type="Pfam" id="PF01625">
    <property type="entry name" value="PMSR"/>
    <property type="match status" value="1"/>
</dbReference>
<dbReference type="HAMAP" id="MF_01401">
    <property type="entry name" value="MsrA"/>
    <property type="match status" value="1"/>
</dbReference>
<dbReference type="AlphaFoldDB" id="A0A4Y8VTU2"/>
<dbReference type="RefSeq" id="WP_085711102.1">
    <property type="nucleotide sequence ID" value="NZ_CP116235.1"/>
</dbReference>
<dbReference type="EC" id="1.8.4.11" evidence="5"/>
<evidence type="ECO:0000256" key="5">
    <source>
        <dbReference type="HAMAP-Rule" id="MF_01401"/>
    </source>
</evidence>
<accession>A0A4Y8VTU2</accession>
<name>A0A4Y8VTU2_9PSED</name>
<dbReference type="Proteomes" id="UP000297555">
    <property type="component" value="Unassembled WGS sequence"/>
</dbReference>
<dbReference type="PANTHER" id="PTHR42799:SF2">
    <property type="entry name" value="MITOCHONDRIAL PEPTIDE METHIONINE SULFOXIDE REDUCTASE"/>
    <property type="match status" value="1"/>
</dbReference>
<dbReference type="GO" id="GO:0005737">
    <property type="term" value="C:cytoplasm"/>
    <property type="evidence" value="ECO:0007669"/>
    <property type="project" value="TreeGrafter"/>
</dbReference>
<dbReference type="InterPro" id="IPR002569">
    <property type="entry name" value="Met_Sox_Rdtase_MsrA_dom"/>
</dbReference>
<evidence type="ECO:0000256" key="3">
    <source>
        <dbReference type="ARBA" id="ARBA00047806"/>
    </source>
</evidence>
<evidence type="ECO:0000313" key="8">
    <source>
        <dbReference type="Proteomes" id="UP000297555"/>
    </source>
</evidence>
<dbReference type="OrthoDB" id="4174719at2"/>
<comment type="caution">
    <text evidence="7">The sequence shown here is derived from an EMBL/GenBank/DDBJ whole genome shotgun (WGS) entry which is preliminary data.</text>
</comment>
<dbReference type="InterPro" id="IPR036509">
    <property type="entry name" value="Met_Sox_Rdtase_MsrA_sf"/>
</dbReference>
<dbReference type="NCBIfam" id="TIGR00401">
    <property type="entry name" value="msrA"/>
    <property type="match status" value="1"/>
</dbReference>
<evidence type="ECO:0000256" key="2">
    <source>
        <dbReference type="ARBA" id="ARBA00023002"/>
    </source>
</evidence>
<dbReference type="PANTHER" id="PTHR42799">
    <property type="entry name" value="MITOCHONDRIAL PEPTIDE METHIONINE SULFOXIDE REDUCTASE"/>
    <property type="match status" value="1"/>
</dbReference>
<protein>
    <recommendedName>
        <fullName evidence="5">Peptide methionine sulfoxide reductase MsrA</fullName>
        <shortName evidence="5">Protein-methionine-S-oxide reductase</shortName>
        <ecNumber evidence="5">1.8.4.11</ecNumber>
    </recommendedName>
    <alternativeName>
        <fullName evidence="5">Peptide-methionine (S)-S-oxide reductase</fullName>
        <shortName evidence="5">Peptide Met(O) reductase</shortName>
    </alternativeName>
</protein>
<evidence type="ECO:0000313" key="7">
    <source>
        <dbReference type="EMBL" id="TFH83763.1"/>
    </source>
</evidence>
<keyword evidence="2 5" id="KW-0560">Oxidoreductase</keyword>
<dbReference type="GO" id="GO:0008113">
    <property type="term" value="F:peptide-methionine (S)-S-oxide reductase activity"/>
    <property type="evidence" value="ECO:0007669"/>
    <property type="project" value="UniProtKB-UniRule"/>
</dbReference>
<reference evidence="7 8" key="1">
    <citation type="submission" date="2019-03" db="EMBL/GenBank/DDBJ databases">
        <title>Draft genome sequence of humic substances-degrading Pseudomonas kribbensis CHA-19 from forest soil.</title>
        <authorList>
            <person name="Kim D."/>
        </authorList>
    </citation>
    <scope>NUCLEOTIDE SEQUENCE [LARGE SCALE GENOMIC DNA]</scope>
    <source>
        <strain evidence="7 8">CHA-19</strain>
    </source>
</reference>